<keyword evidence="3" id="KW-1185">Reference proteome</keyword>
<feature type="compositionally biased region" description="Basic and acidic residues" evidence="1">
    <location>
        <begin position="35"/>
        <end position="57"/>
    </location>
</feature>
<evidence type="ECO:0000313" key="3">
    <source>
        <dbReference type="Proteomes" id="UP001144451"/>
    </source>
</evidence>
<sequence>MLDGPQALDDARRELIIDVGHTRQRGRHVSPGDRTGPEKRGRRADCAPGQERHDSRVYRGGTGPEPYDGPEVTGGTAHHSADGWICELTP</sequence>
<evidence type="ECO:0000256" key="1">
    <source>
        <dbReference type="SAM" id="MobiDB-lite"/>
    </source>
</evidence>
<protein>
    <submittedName>
        <fullName evidence="2">Uncharacterized protein</fullName>
    </submittedName>
</protein>
<organism evidence="2 3">
    <name type="scientific">Brachybacterium conglomeratum</name>
    <dbReference type="NCBI Taxonomy" id="47846"/>
    <lineage>
        <taxon>Bacteria</taxon>
        <taxon>Bacillati</taxon>
        <taxon>Actinomycetota</taxon>
        <taxon>Actinomycetes</taxon>
        <taxon>Micrococcales</taxon>
        <taxon>Dermabacteraceae</taxon>
        <taxon>Brachybacterium</taxon>
    </lineage>
</organism>
<reference evidence="2" key="1">
    <citation type="submission" date="2022-12" db="EMBL/GenBank/DDBJ databases">
        <title>Reference genome sequencing for broad-spectrum identification of bacterial and archaeal isolates by mass spectrometry.</title>
        <authorList>
            <person name="Sekiguchi Y."/>
            <person name="Tourlousse D.M."/>
        </authorList>
    </citation>
    <scope>NUCLEOTIDE SEQUENCE</scope>
    <source>
        <strain evidence="2">5-2</strain>
    </source>
</reference>
<proteinExistence type="predicted"/>
<accession>A0ABQ5RG15</accession>
<comment type="caution">
    <text evidence="2">The sequence shown here is derived from an EMBL/GenBank/DDBJ whole genome shotgun (WGS) entry which is preliminary data.</text>
</comment>
<dbReference type="Proteomes" id="UP001144451">
    <property type="component" value="Unassembled WGS sequence"/>
</dbReference>
<gene>
    <name evidence="2" type="ORF">BCONGLO52_16400</name>
</gene>
<feature type="region of interest" description="Disordered" evidence="1">
    <location>
        <begin position="18"/>
        <end position="90"/>
    </location>
</feature>
<name>A0ABQ5RG15_9MICO</name>
<dbReference type="EMBL" id="BSDQ01000001">
    <property type="protein sequence ID" value="GLI30799.1"/>
    <property type="molecule type" value="Genomic_DNA"/>
</dbReference>
<evidence type="ECO:0000313" key="2">
    <source>
        <dbReference type="EMBL" id="GLI30799.1"/>
    </source>
</evidence>